<dbReference type="Pfam" id="PF01934">
    <property type="entry name" value="HepT-like"/>
    <property type="match status" value="1"/>
</dbReference>
<comment type="caution">
    <text evidence="7">The sequence shown here is derived from an EMBL/GenBank/DDBJ whole genome shotgun (WGS) entry which is preliminary data.</text>
</comment>
<sequence>MKQNLPFLKHILDEIIFLLSETKRLTYEDFISNELLKRGCARSIEVIGEAVKNISNDLKNKHKEIEWRKMAGMRDKIIHYYFGVNWDIVWDVIQKIIPELKPKIETIINKLERNKREK</sequence>
<keyword evidence="5" id="KW-0378">Hydrolase</keyword>
<proteinExistence type="inferred from homology"/>
<name>A0A1J4SF06_9BACT</name>
<gene>
    <name evidence="7" type="ORF">AUJ66_05095</name>
</gene>
<evidence type="ECO:0000313" key="7">
    <source>
        <dbReference type="EMBL" id="OIN96845.1"/>
    </source>
</evidence>
<comment type="similarity">
    <text evidence="6">Belongs to the HepT RNase toxin family.</text>
</comment>
<reference evidence="7 8" key="1">
    <citation type="journal article" date="2016" name="Environ. Microbiol.">
        <title>Genomic resolution of a cold subsurface aquifer community provides metabolic insights for novel microbes adapted to high CO concentrations.</title>
        <authorList>
            <person name="Probst A.J."/>
            <person name="Castelle C.J."/>
            <person name="Singh A."/>
            <person name="Brown C.T."/>
            <person name="Anantharaman K."/>
            <person name="Sharon I."/>
            <person name="Hug L.A."/>
            <person name="Burstein D."/>
            <person name="Emerson J.B."/>
            <person name="Thomas B.C."/>
            <person name="Banfield J.F."/>
        </authorList>
    </citation>
    <scope>NUCLEOTIDE SEQUENCE [LARGE SCALE GENOMIC DNA]</scope>
    <source>
        <strain evidence="7">CG1_02_38_46</strain>
    </source>
</reference>
<dbReference type="EMBL" id="MNUO01000075">
    <property type="protein sequence ID" value="OIN96845.1"/>
    <property type="molecule type" value="Genomic_DNA"/>
</dbReference>
<evidence type="ECO:0000256" key="4">
    <source>
        <dbReference type="ARBA" id="ARBA00022741"/>
    </source>
</evidence>
<dbReference type="Gene3D" id="1.20.120.580">
    <property type="entry name" value="bsu32300-like"/>
    <property type="match status" value="1"/>
</dbReference>
<evidence type="ECO:0000256" key="2">
    <source>
        <dbReference type="ARBA" id="ARBA00022649"/>
    </source>
</evidence>
<dbReference type="InterPro" id="IPR051813">
    <property type="entry name" value="HepT_RNase_toxin"/>
</dbReference>
<keyword evidence="2" id="KW-1277">Toxin-antitoxin system</keyword>
<evidence type="ECO:0000256" key="5">
    <source>
        <dbReference type="ARBA" id="ARBA00022801"/>
    </source>
</evidence>
<evidence type="ECO:0000313" key="8">
    <source>
        <dbReference type="Proteomes" id="UP000182278"/>
    </source>
</evidence>
<organism evidence="7 8">
    <name type="scientific">Candidatus Desantisbacteria bacterium CG1_02_38_46</name>
    <dbReference type="NCBI Taxonomy" id="1817893"/>
    <lineage>
        <taxon>Bacteria</taxon>
        <taxon>Candidatus Desantisiibacteriota</taxon>
    </lineage>
</organism>
<dbReference type="AlphaFoldDB" id="A0A1J4SF06"/>
<dbReference type="GO" id="GO:0016787">
    <property type="term" value="F:hydrolase activity"/>
    <property type="evidence" value="ECO:0007669"/>
    <property type="project" value="UniProtKB-KW"/>
</dbReference>
<dbReference type="PANTHER" id="PTHR34139">
    <property type="entry name" value="UPF0331 PROTEIN MJ0127"/>
    <property type="match status" value="1"/>
</dbReference>
<evidence type="ECO:0000256" key="6">
    <source>
        <dbReference type="ARBA" id="ARBA00024207"/>
    </source>
</evidence>
<dbReference type="GO" id="GO:0110001">
    <property type="term" value="C:toxin-antitoxin complex"/>
    <property type="evidence" value="ECO:0007669"/>
    <property type="project" value="InterPro"/>
</dbReference>
<dbReference type="PANTHER" id="PTHR34139:SF1">
    <property type="entry name" value="RNASE MJ1380-RELATED"/>
    <property type="match status" value="1"/>
</dbReference>
<keyword evidence="1" id="KW-0597">Phosphoprotein</keyword>
<keyword evidence="4" id="KW-0547">Nucleotide-binding</keyword>
<evidence type="ECO:0008006" key="9">
    <source>
        <dbReference type="Google" id="ProtNLM"/>
    </source>
</evidence>
<dbReference type="GO" id="GO:0004540">
    <property type="term" value="F:RNA nuclease activity"/>
    <property type="evidence" value="ECO:0007669"/>
    <property type="project" value="InterPro"/>
</dbReference>
<evidence type="ECO:0000256" key="3">
    <source>
        <dbReference type="ARBA" id="ARBA00022722"/>
    </source>
</evidence>
<evidence type="ECO:0000256" key="1">
    <source>
        <dbReference type="ARBA" id="ARBA00022553"/>
    </source>
</evidence>
<protein>
    <recommendedName>
        <fullName evidence="9">DUF86 domain-containing protein</fullName>
    </recommendedName>
</protein>
<dbReference type="InterPro" id="IPR008201">
    <property type="entry name" value="HepT-like"/>
</dbReference>
<dbReference type="InterPro" id="IPR037038">
    <property type="entry name" value="HepT-like_sf"/>
</dbReference>
<dbReference type="GO" id="GO:0000166">
    <property type="term" value="F:nucleotide binding"/>
    <property type="evidence" value="ECO:0007669"/>
    <property type="project" value="UniProtKB-KW"/>
</dbReference>
<dbReference type="Proteomes" id="UP000182278">
    <property type="component" value="Unassembled WGS sequence"/>
</dbReference>
<dbReference type="STRING" id="1817893.AUJ66_05095"/>
<keyword evidence="3" id="KW-0540">Nuclease</keyword>
<accession>A0A1J4SF06</accession>